<dbReference type="PROSITE" id="PS50267">
    <property type="entry name" value="NA_NEUROTRAN_SYMP_3"/>
    <property type="match status" value="1"/>
</dbReference>
<proteinExistence type="predicted"/>
<feature type="transmembrane region" description="Helical" evidence="6">
    <location>
        <begin position="224"/>
        <end position="250"/>
    </location>
</feature>
<evidence type="ECO:0000256" key="1">
    <source>
        <dbReference type="ARBA" id="ARBA00004141"/>
    </source>
</evidence>
<name>A0A0G4GFC7_9ALVE</name>
<evidence type="ECO:0000256" key="4">
    <source>
        <dbReference type="ARBA" id="ARBA00022989"/>
    </source>
</evidence>
<organism evidence="7">
    <name type="scientific">Chromera velia CCMP2878</name>
    <dbReference type="NCBI Taxonomy" id="1169474"/>
    <lineage>
        <taxon>Eukaryota</taxon>
        <taxon>Sar</taxon>
        <taxon>Alveolata</taxon>
        <taxon>Colpodellida</taxon>
        <taxon>Chromeraceae</taxon>
        <taxon>Chromera</taxon>
    </lineage>
</organism>
<dbReference type="PANTHER" id="PTHR11616:SF240">
    <property type="entry name" value="BLOATED TUBULES, ISOFORM B-RELATED"/>
    <property type="match status" value="1"/>
</dbReference>
<dbReference type="Pfam" id="PF00209">
    <property type="entry name" value="SNF"/>
    <property type="match status" value="1"/>
</dbReference>
<dbReference type="InterPro" id="IPR000175">
    <property type="entry name" value="Na/ntran_symport"/>
</dbReference>
<evidence type="ECO:0000256" key="2">
    <source>
        <dbReference type="ARBA" id="ARBA00022448"/>
    </source>
</evidence>
<dbReference type="InterPro" id="IPR037272">
    <property type="entry name" value="SNS_sf"/>
</dbReference>
<keyword evidence="2" id="KW-0813">Transport</keyword>
<feature type="transmembrane region" description="Helical" evidence="6">
    <location>
        <begin position="174"/>
        <end position="193"/>
    </location>
</feature>
<dbReference type="GO" id="GO:0005886">
    <property type="term" value="C:plasma membrane"/>
    <property type="evidence" value="ECO:0007669"/>
    <property type="project" value="TreeGrafter"/>
</dbReference>
<feature type="transmembrane region" description="Helical" evidence="6">
    <location>
        <begin position="143"/>
        <end position="168"/>
    </location>
</feature>
<reference evidence="7" key="1">
    <citation type="submission" date="2014-11" db="EMBL/GenBank/DDBJ databases">
        <authorList>
            <person name="Otto D Thomas"/>
            <person name="Naeem Raeece"/>
        </authorList>
    </citation>
    <scope>NUCLEOTIDE SEQUENCE</scope>
</reference>
<dbReference type="AlphaFoldDB" id="A0A0G4GFC7"/>
<keyword evidence="3 6" id="KW-0812">Transmembrane</keyword>
<dbReference type="GO" id="GO:0035725">
    <property type="term" value="P:sodium ion transmembrane transport"/>
    <property type="evidence" value="ECO:0007669"/>
    <property type="project" value="TreeGrafter"/>
</dbReference>
<evidence type="ECO:0008006" key="8">
    <source>
        <dbReference type="Google" id="ProtNLM"/>
    </source>
</evidence>
<feature type="transmembrane region" description="Helical" evidence="6">
    <location>
        <begin position="40"/>
        <end position="66"/>
    </location>
</feature>
<comment type="subcellular location">
    <subcellularLocation>
        <location evidence="1">Membrane</location>
        <topology evidence="1">Multi-pass membrane protein</topology>
    </subcellularLocation>
</comment>
<accession>A0A0G4GFC7</accession>
<dbReference type="PANTHER" id="PTHR11616">
    <property type="entry name" value="SODIUM/CHLORIDE DEPENDENT TRANSPORTER"/>
    <property type="match status" value="1"/>
</dbReference>
<gene>
    <name evidence="7" type="ORF">Cvel_21652</name>
</gene>
<dbReference type="VEuPathDB" id="CryptoDB:Cvel_21652"/>
<evidence type="ECO:0000313" key="7">
    <source>
        <dbReference type="EMBL" id="CEM28228.1"/>
    </source>
</evidence>
<feature type="transmembrane region" description="Helical" evidence="6">
    <location>
        <begin position="100"/>
        <end position="122"/>
    </location>
</feature>
<keyword evidence="4 6" id="KW-1133">Transmembrane helix</keyword>
<dbReference type="SUPFAM" id="SSF161070">
    <property type="entry name" value="SNF-like"/>
    <property type="match status" value="1"/>
</dbReference>
<evidence type="ECO:0000256" key="5">
    <source>
        <dbReference type="ARBA" id="ARBA00023136"/>
    </source>
</evidence>
<dbReference type="EMBL" id="CDMZ01001157">
    <property type="protein sequence ID" value="CEM28228.1"/>
    <property type="molecule type" value="Genomic_DNA"/>
</dbReference>
<protein>
    <recommendedName>
        <fullName evidence="8">Transmembrane protein</fullName>
    </recommendedName>
</protein>
<evidence type="ECO:0000256" key="6">
    <source>
        <dbReference type="SAM" id="Phobius"/>
    </source>
</evidence>
<keyword evidence="5 6" id="KW-0472">Membrane</keyword>
<dbReference type="PhylomeDB" id="A0A0G4GFC7"/>
<sequence>MGGPLGEQQGQQAFFSLSSGFGAYTTFGARTSWDTPVCQLAVAIPVLDFVMSVLAACLVFSLAGVVHATEGADMSNLDKSGVRLAFEVFPAALAQMPQPLAWIIPSFLTMALMGLGSLLGLTQTAVDTLEFWRSRMKFWGNQNLTLAFVCAMSFGLGIFLMCRGGIYYMRSAESLVAVGLFSVLMVQTLGHICSPEARREIRTLRFRIGDSAEDTRSQLKSCTWYSLLVLLVIACVCLGVLFVIACIVLVRSDFAKLTCNMSGTQITQGCRRFSSHIRYFWILQRFSLSLYCLFSRLSHCVVPRKRLQKQALRGWLGAKKTKEELRQGLRA</sequence>
<evidence type="ECO:0000256" key="3">
    <source>
        <dbReference type="ARBA" id="ARBA00022692"/>
    </source>
</evidence>